<name>A0A9D4U1N9_ADICA</name>
<organism evidence="1 2">
    <name type="scientific">Adiantum capillus-veneris</name>
    <name type="common">Maidenhair fern</name>
    <dbReference type="NCBI Taxonomy" id="13818"/>
    <lineage>
        <taxon>Eukaryota</taxon>
        <taxon>Viridiplantae</taxon>
        <taxon>Streptophyta</taxon>
        <taxon>Embryophyta</taxon>
        <taxon>Tracheophyta</taxon>
        <taxon>Polypodiopsida</taxon>
        <taxon>Polypodiidae</taxon>
        <taxon>Polypodiales</taxon>
        <taxon>Pteridineae</taxon>
        <taxon>Pteridaceae</taxon>
        <taxon>Vittarioideae</taxon>
        <taxon>Adiantum</taxon>
    </lineage>
</organism>
<reference evidence="1" key="1">
    <citation type="submission" date="2021-01" db="EMBL/GenBank/DDBJ databases">
        <title>Adiantum capillus-veneris genome.</title>
        <authorList>
            <person name="Fang Y."/>
            <person name="Liao Q."/>
        </authorList>
    </citation>
    <scope>NUCLEOTIDE SEQUENCE</scope>
    <source>
        <strain evidence="1">H3</strain>
        <tissue evidence="1">Leaf</tissue>
    </source>
</reference>
<accession>A0A9D4U1N9</accession>
<dbReference type="AlphaFoldDB" id="A0A9D4U1N9"/>
<sequence length="86" mass="9090">MDVLNHTGELRGIFGDPLDCLGVKKQGAAVWRTEKKTCVLGMVGGDGRGAAEPVRGRGSTSERKFCHCLKGGRKGMLGAWLSSTEG</sequence>
<dbReference type="EMBL" id="JABFUD020000025">
    <property type="protein sequence ID" value="KAI5059343.1"/>
    <property type="molecule type" value="Genomic_DNA"/>
</dbReference>
<proteinExistence type="predicted"/>
<keyword evidence="2" id="KW-1185">Reference proteome</keyword>
<evidence type="ECO:0000313" key="2">
    <source>
        <dbReference type="Proteomes" id="UP000886520"/>
    </source>
</evidence>
<comment type="caution">
    <text evidence="1">The sequence shown here is derived from an EMBL/GenBank/DDBJ whole genome shotgun (WGS) entry which is preliminary data.</text>
</comment>
<dbReference type="Proteomes" id="UP000886520">
    <property type="component" value="Chromosome 25"/>
</dbReference>
<evidence type="ECO:0000313" key="1">
    <source>
        <dbReference type="EMBL" id="KAI5059343.1"/>
    </source>
</evidence>
<protein>
    <submittedName>
        <fullName evidence="1">Uncharacterized protein</fullName>
    </submittedName>
</protein>
<gene>
    <name evidence="1" type="ORF">GOP47_0025662</name>
</gene>